<reference evidence="1 2" key="1">
    <citation type="journal article" date="2022" name="New Phytol.">
        <title>Ecological generalism drives hyperdiversity of secondary metabolite gene clusters in xylarialean endophytes.</title>
        <authorList>
            <person name="Franco M.E.E."/>
            <person name="Wisecaver J.H."/>
            <person name="Arnold A.E."/>
            <person name="Ju Y.M."/>
            <person name="Slot J.C."/>
            <person name="Ahrendt S."/>
            <person name="Moore L.P."/>
            <person name="Eastman K.E."/>
            <person name="Scott K."/>
            <person name="Konkel Z."/>
            <person name="Mondo S.J."/>
            <person name="Kuo A."/>
            <person name="Hayes R.D."/>
            <person name="Haridas S."/>
            <person name="Andreopoulos B."/>
            <person name="Riley R."/>
            <person name="LaButti K."/>
            <person name="Pangilinan J."/>
            <person name="Lipzen A."/>
            <person name="Amirebrahimi M."/>
            <person name="Yan J."/>
            <person name="Adam C."/>
            <person name="Keymanesh K."/>
            <person name="Ng V."/>
            <person name="Louie K."/>
            <person name="Northen T."/>
            <person name="Drula E."/>
            <person name="Henrissat B."/>
            <person name="Hsieh H.M."/>
            <person name="Youens-Clark K."/>
            <person name="Lutzoni F."/>
            <person name="Miadlikowska J."/>
            <person name="Eastwood D.C."/>
            <person name="Hamelin R.C."/>
            <person name="Grigoriev I.V."/>
            <person name="U'Ren J.M."/>
        </authorList>
    </citation>
    <scope>NUCLEOTIDE SEQUENCE [LARGE SCALE GENOMIC DNA]</scope>
    <source>
        <strain evidence="1 2">CBS 119005</strain>
    </source>
</reference>
<organism evidence="1 2">
    <name type="scientific">Hypoxylon rubiginosum</name>
    <dbReference type="NCBI Taxonomy" id="110542"/>
    <lineage>
        <taxon>Eukaryota</taxon>
        <taxon>Fungi</taxon>
        <taxon>Dikarya</taxon>
        <taxon>Ascomycota</taxon>
        <taxon>Pezizomycotina</taxon>
        <taxon>Sordariomycetes</taxon>
        <taxon>Xylariomycetidae</taxon>
        <taxon>Xylariales</taxon>
        <taxon>Hypoxylaceae</taxon>
        <taxon>Hypoxylon</taxon>
    </lineage>
</organism>
<evidence type="ECO:0000313" key="2">
    <source>
        <dbReference type="Proteomes" id="UP001497700"/>
    </source>
</evidence>
<sequence>MSSMLPGLPSGTSKAARLDLPEIGRGRWVPYVLPHLDIDKVCQALSCHKSFELQAGYVIHNLPKFGGFTDYGNLTEDVEFSLCEEEARRLVQVANSVDPVKMQGHNDLFGLPTQEGYLQLHQLGRKFVHALRICLHDAAVTQAESYNTEADYERCNEVKSKLLRDFDPMTGQERYSTEINDENKRRYYHALVNYTTAVLVKVILQTVRGEYWINSIVAIVARLAAKAKILGNDLPQAVMQTLQKANDARMRLNQQEERYDQYALKKPEQYLDEKRKLQASLGSRAGQAGKYFIQMGVLYNAVIGMLNEAISGFAISNPLASGTDDFESSVAIYESFITNEQIIICQQRDGSIGAASEAGITRASTAGFEVCRKTWEGLDRASRGNSKLAWTSIQWKWSQVNEDTGALLPDNRQDTVTLSSMKSVIAATVPYAMISGTFAASLHTLVELIRFASAEDGSPLFLVKQPKIICTAILRTSKYESRRPGQVREDGACPVSESFLIQKRAFANGLRTGELYTPTLIETIMKNGMKGKITLRDREESKEALKDGMKMLNSWVIDDDTIIVPYKRYAWGSIALAVLLVACGLAVGFSVGDRIPGVDPSNISAFCWVVTAFLLLMAKAIRVESWPWSCFLRGMVPCRSVSEVVAVTGVHPQVLLAILLRLDNRMHLRTRGPFNTLFRRKSPDASGGLSIDVPIKTATAIEGGFIPIKVLSDWGTGLVFINTHSWAAYNSITDSGTYGGHAICPDIDHPYYWAADQQTPCFRLSNIKEDSKVFISRVLGVFEQDYYFY</sequence>
<dbReference type="Proteomes" id="UP001497700">
    <property type="component" value="Unassembled WGS sequence"/>
</dbReference>
<proteinExistence type="predicted"/>
<gene>
    <name evidence="1" type="ORF">F4820DRAFT_437835</name>
</gene>
<dbReference type="EMBL" id="MU393599">
    <property type="protein sequence ID" value="KAI4860121.1"/>
    <property type="molecule type" value="Genomic_DNA"/>
</dbReference>
<evidence type="ECO:0000313" key="1">
    <source>
        <dbReference type="EMBL" id="KAI4860121.1"/>
    </source>
</evidence>
<protein>
    <submittedName>
        <fullName evidence="1">Uncharacterized protein</fullName>
    </submittedName>
</protein>
<accession>A0ACB9YL38</accession>
<name>A0ACB9YL38_9PEZI</name>
<comment type="caution">
    <text evidence="1">The sequence shown here is derived from an EMBL/GenBank/DDBJ whole genome shotgun (WGS) entry which is preliminary data.</text>
</comment>
<keyword evidence="2" id="KW-1185">Reference proteome</keyword>